<keyword evidence="2" id="KW-1185">Reference proteome</keyword>
<evidence type="ECO:0000313" key="2">
    <source>
        <dbReference type="Proteomes" id="UP000027153"/>
    </source>
</evidence>
<protein>
    <submittedName>
        <fullName evidence="1">Uncharacterized protein</fullName>
    </submittedName>
</protein>
<name>A0A062V5M8_9EURY</name>
<evidence type="ECO:0000313" key="1">
    <source>
        <dbReference type="EMBL" id="KCZ72632.1"/>
    </source>
</evidence>
<organism evidence="1 2">
    <name type="scientific">Candidatus Methanoperedens nitratireducens</name>
    <dbReference type="NCBI Taxonomy" id="1392998"/>
    <lineage>
        <taxon>Archaea</taxon>
        <taxon>Methanobacteriati</taxon>
        <taxon>Methanobacteriota</taxon>
        <taxon>Stenosarchaea group</taxon>
        <taxon>Methanomicrobia</taxon>
        <taxon>Methanosarcinales</taxon>
        <taxon>ANME-2 cluster</taxon>
        <taxon>Candidatus Methanoperedentaceae</taxon>
        <taxon>Candidatus Methanoperedens</taxon>
    </lineage>
</organism>
<comment type="caution">
    <text evidence="1">The sequence shown here is derived from an EMBL/GenBank/DDBJ whole genome shotgun (WGS) entry which is preliminary data.</text>
</comment>
<reference evidence="1 2" key="1">
    <citation type="journal article" date="2013" name="Nature">
        <title>Anaerobic oxidation of methane coupled to nitrate reduction in a novel archaeal lineage.</title>
        <authorList>
            <person name="Haroon M.F."/>
            <person name="Hu S."/>
            <person name="Shi Y."/>
            <person name="Imelfort M."/>
            <person name="Keller J."/>
            <person name="Hugenholtz P."/>
            <person name="Yuan Z."/>
            <person name="Tyson G.W."/>
        </authorList>
    </citation>
    <scope>NUCLEOTIDE SEQUENCE [LARGE SCALE GENOMIC DNA]</scope>
    <source>
        <strain evidence="1 2">ANME-2d</strain>
    </source>
</reference>
<gene>
    <name evidence="1" type="ORF">ANME2D_01063</name>
</gene>
<dbReference type="AlphaFoldDB" id="A0A062V5M8"/>
<proteinExistence type="predicted"/>
<dbReference type="Proteomes" id="UP000027153">
    <property type="component" value="Unassembled WGS sequence"/>
</dbReference>
<sequence length="416" mass="45743">MYTVSKAVTFKKEHLISFFLIFVLLFSFIPTSLADSNINADLISSLPDAVKEKQLIENPYSKGSALHSSFANGWYSGYIGTQILSMFLGFGELKAVTSSAKFTELTGSVLTKMDDLKMLLRTTKGLRITERVGAFLVDDAASLGLTAPADTLGKIKTAVKQARVMNHLTNIGNSKITSLSGYHNELVDILLRTGDDGAKFVNKMDDATLMKMFSLRVSGVPDRRLLEFRAGLVQMWNIGISEGDVGKYIDDISKVTDIPGARKFIDKTASTNDIGNFKSLAFEADRAAYYRQITSDMVIEPIKQIDLKVGNKYIELKASFGSLTENKIMEYLGSGQKKFGDNIGLIGSNPTKLEISAREGLGSLDANMIKNKINSYMSDEFVLKGKTNYISEIEVFLPNGNSIRGIRGTSGLFEWV</sequence>
<accession>A0A062V5M8</accession>
<dbReference type="EMBL" id="JMIY01000002">
    <property type="protein sequence ID" value="KCZ72632.1"/>
    <property type="molecule type" value="Genomic_DNA"/>
</dbReference>